<dbReference type="EMBL" id="JAVXUP010002917">
    <property type="protein sequence ID" value="KAK3000816.1"/>
    <property type="molecule type" value="Genomic_DNA"/>
</dbReference>
<organism evidence="1 2">
    <name type="scientific">Escallonia herrerae</name>
    <dbReference type="NCBI Taxonomy" id="1293975"/>
    <lineage>
        <taxon>Eukaryota</taxon>
        <taxon>Viridiplantae</taxon>
        <taxon>Streptophyta</taxon>
        <taxon>Embryophyta</taxon>
        <taxon>Tracheophyta</taxon>
        <taxon>Spermatophyta</taxon>
        <taxon>Magnoliopsida</taxon>
        <taxon>eudicotyledons</taxon>
        <taxon>Gunneridae</taxon>
        <taxon>Pentapetalae</taxon>
        <taxon>asterids</taxon>
        <taxon>campanulids</taxon>
        <taxon>Escalloniales</taxon>
        <taxon>Escalloniaceae</taxon>
        <taxon>Escallonia</taxon>
    </lineage>
</organism>
<protein>
    <submittedName>
        <fullName evidence="1">Uncharacterized protein</fullName>
    </submittedName>
</protein>
<sequence>MTGDMQGAVFGGLLECPLKPTPKRKYQEGLGKLGRGRKPQKTIYARLLAKAAHALAEYFGCIDIPKLIMENARTEQAQAEGPVDGIEDILKPCQMFLTGDKSNVENKGADVALKVPPASLLEVGMVYVV</sequence>
<evidence type="ECO:0000313" key="2">
    <source>
        <dbReference type="Proteomes" id="UP001188597"/>
    </source>
</evidence>
<evidence type="ECO:0000313" key="1">
    <source>
        <dbReference type="EMBL" id="KAK3000816.1"/>
    </source>
</evidence>
<accession>A0AA88V369</accession>
<proteinExistence type="predicted"/>
<dbReference type="Proteomes" id="UP001188597">
    <property type="component" value="Unassembled WGS sequence"/>
</dbReference>
<dbReference type="AlphaFoldDB" id="A0AA88V369"/>
<gene>
    <name evidence="1" type="ORF">RJ639_021742</name>
</gene>
<keyword evidence="2" id="KW-1185">Reference proteome</keyword>
<name>A0AA88V369_9ASTE</name>
<reference evidence="1" key="1">
    <citation type="submission" date="2022-12" db="EMBL/GenBank/DDBJ databases">
        <title>Draft genome assemblies for two species of Escallonia (Escalloniales).</title>
        <authorList>
            <person name="Chanderbali A."/>
            <person name="Dervinis C."/>
            <person name="Anghel I."/>
            <person name="Soltis D."/>
            <person name="Soltis P."/>
            <person name="Zapata F."/>
        </authorList>
    </citation>
    <scope>NUCLEOTIDE SEQUENCE</scope>
    <source>
        <strain evidence="1">UCBG64.0493</strain>
        <tissue evidence="1">Leaf</tissue>
    </source>
</reference>
<comment type="caution">
    <text evidence="1">The sequence shown here is derived from an EMBL/GenBank/DDBJ whole genome shotgun (WGS) entry which is preliminary data.</text>
</comment>